<dbReference type="Proteomes" id="UP000719766">
    <property type="component" value="Unassembled WGS sequence"/>
</dbReference>
<sequence>MTLQTAGTAATLFGQDFLILGVANTLYYTRLVPCFRYGLAAERSYHSHTLHLYQVFFSPICHLLVIFLCYLFFVN</sequence>
<dbReference type="EMBL" id="JABBWE010000131">
    <property type="protein sequence ID" value="KAG1784711.1"/>
    <property type="molecule type" value="Genomic_DNA"/>
</dbReference>
<protein>
    <submittedName>
        <fullName evidence="2">Uncharacterized protein</fullName>
    </submittedName>
</protein>
<evidence type="ECO:0000313" key="3">
    <source>
        <dbReference type="Proteomes" id="UP000719766"/>
    </source>
</evidence>
<keyword evidence="1" id="KW-0812">Transmembrane</keyword>
<reference evidence="2" key="1">
    <citation type="journal article" date="2020" name="New Phytol.">
        <title>Comparative genomics reveals dynamic genome evolution in host specialist ectomycorrhizal fungi.</title>
        <authorList>
            <person name="Lofgren L.A."/>
            <person name="Nguyen N.H."/>
            <person name="Vilgalys R."/>
            <person name="Ruytinx J."/>
            <person name="Liao H.L."/>
            <person name="Branco S."/>
            <person name="Kuo A."/>
            <person name="LaButti K."/>
            <person name="Lipzen A."/>
            <person name="Andreopoulos W."/>
            <person name="Pangilinan J."/>
            <person name="Riley R."/>
            <person name="Hundley H."/>
            <person name="Na H."/>
            <person name="Barry K."/>
            <person name="Grigoriev I.V."/>
            <person name="Stajich J.E."/>
            <person name="Kennedy P.G."/>
        </authorList>
    </citation>
    <scope>NUCLEOTIDE SEQUENCE</scope>
    <source>
        <strain evidence="2">S12</strain>
    </source>
</reference>
<proteinExistence type="predicted"/>
<keyword evidence="1" id="KW-0472">Membrane</keyword>
<accession>A0A9P7DAK2</accession>
<evidence type="ECO:0000256" key="1">
    <source>
        <dbReference type="SAM" id="Phobius"/>
    </source>
</evidence>
<keyword evidence="1" id="KW-1133">Transmembrane helix</keyword>
<evidence type="ECO:0000313" key="2">
    <source>
        <dbReference type="EMBL" id="KAG1784711.1"/>
    </source>
</evidence>
<name>A0A9P7DAK2_9AGAM</name>
<dbReference type="GeneID" id="64598395"/>
<feature type="transmembrane region" description="Helical" evidence="1">
    <location>
        <begin position="6"/>
        <end position="29"/>
    </location>
</feature>
<dbReference type="RefSeq" id="XP_041152196.1">
    <property type="nucleotide sequence ID" value="XM_041304631.1"/>
</dbReference>
<keyword evidence="3" id="KW-1185">Reference proteome</keyword>
<organism evidence="2 3">
    <name type="scientific">Suillus plorans</name>
    <dbReference type="NCBI Taxonomy" id="116603"/>
    <lineage>
        <taxon>Eukaryota</taxon>
        <taxon>Fungi</taxon>
        <taxon>Dikarya</taxon>
        <taxon>Basidiomycota</taxon>
        <taxon>Agaricomycotina</taxon>
        <taxon>Agaricomycetes</taxon>
        <taxon>Agaricomycetidae</taxon>
        <taxon>Boletales</taxon>
        <taxon>Suillineae</taxon>
        <taxon>Suillaceae</taxon>
        <taxon>Suillus</taxon>
    </lineage>
</organism>
<dbReference type="AlphaFoldDB" id="A0A9P7DAK2"/>
<gene>
    <name evidence="2" type="ORF">HD556DRAFT_1426332</name>
</gene>
<feature type="transmembrane region" description="Helical" evidence="1">
    <location>
        <begin position="50"/>
        <end position="73"/>
    </location>
</feature>
<comment type="caution">
    <text evidence="2">The sequence shown here is derived from an EMBL/GenBank/DDBJ whole genome shotgun (WGS) entry which is preliminary data.</text>
</comment>